<comment type="similarity">
    <text evidence="1">Belongs to the peptidase S33 family.</text>
</comment>
<dbReference type="PANTHER" id="PTHR43248">
    <property type="entry name" value="2-SUCCINYL-6-HYDROXY-2,4-CYCLOHEXADIENE-1-CARBOXYLATE SYNTHASE"/>
    <property type="match status" value="1"/>
</dbReference>
<feature type="domain" description="Peptidase S33 tripeptidyl aminopeptidase-like C-terminal" evidence="5">
    <location>
        <begin position="447"/>
        <end position="518"/>
    </location>
</feature>
<dbReference type="AlphaFoldDB" id="A0A6A6SI15"/>
<dbReference type="Pfam" id="PF08386">
    <property type="entry name" value="Abhydrolase_4"/>
    <property type="match status" value="1"/>
</dbReference>
<reference evidence="6" key="1">
    <citation type="journal article" date="2020" name="Stud. Mycol.">
        <title>101 Dothideomycetes genomes: a test case for predicting lifestyles and emergence of pathogens.</title>
        <authorList>
            <person name="Haridas S."/>
            <person name="Albert R."/>
            <person name="Binder M."/>
            <person name="Bloem J."/>
            <person name="Labutti K."/>
            <person name="Salamov A."/>
            <person name="Andreopoulos B."/>
            <person name="Baker S."/>
            <person name="Barry K."/>
            <person name="Bills G."/>
            <person name="Bluhm B."/>
            <person name="Cannon C."/>
            <person name="Castanera R."/>
            <person name="Culley D."/>
            <person name="Daum C."/>
            <person name="Ezra D."/>
            <person name="Gonzalez J."/>
            <person name="Henrissat B."/>
            <person name="Kuo A."/>
            <person name="Liang C."/>
            <person name="Lipzen A."/>
            <person name="Lutzoni F."/>
            <person name="Magnuson J."/>
            <person name="Mondo S."/>
            <person name="Nolan M."/>
            <person name="Ohm R."/>
            <person name="Pangilinan J."/>
            <person name="Park H.-J."/>
            <person name="Ramirez L."/>
            <person name="Alfaro M."/>
            <person name="Sun H."/>
            <person name="Tritt A."/>
            <person name="Yoshinaga Y."/>
            <person name="Zwiers L.-H."/>
            <person name="Turgeon B."/>
            <person name="Goodwin S."/>
            <person name="Spatafora J."/>
            <person name="Crous P."/>
            <person name="Grigoriev I."/>
        </authorList>
    </citation>
    <scope>NUCLEOTIDE SEQUENCE</scope>
    <source>
        <strain evidence="6">CBS 122681</strain>
    </source>
</reference>
<feature type="domain" description="AB hydrolase-1" evidence="4">
    <location>
        <begin position="94"/>
        <end position="253"/>
    </location>
</feature>
<sequence length="528" mass="56725">MKIAVPLPVPWLLALQCLAAATVVPAHDNVLPVSDWKDITPSPDLKWTPCFDTYSCARLLVPLDYSNPSIGTTSIAYIKLSAKNESSSSQNIQINPGGPGNSGVQTLLSTGSSLQAVFGTQHNVIGFDARGVNNSGPDIDCFPGNPSAKAAFEGSFVRAFDSESPTSVASFYENAVAYGQFCTDAQRNGTGRYAGTVAVAADMVNFAERQAEANGQAAKDAKVWYYGVSYGTVLGTTLTSIYPNRIGRAVLDSFVDGDDWFRGDWLTIGVDAGKAIDRFCTLCYQAGKENCAIWAESPSAIETRIQKVIDNVREDPIPVVDKRVGYPQIVKIEQLNFFLVPLLASQLTFPDLATGLRLLESRNGTAIANDAHTSDTLYSQVLIACLDAATRLDLSTLEKWKNYVKRANKVSQWVPGIWQGVPGMCSKTRNIVPPPSQLFNGTIGANHTSSPMLFLGNLIDPSTSIVNTRKYTARFPGTVLLEQNGTAHGVLGLASACTSAWVNAYFGNGTLPPTNTLCQIDQPDPFAS</sequence>
<accession>A0A6A6SI15</accession>
<dbReference type="InterPro" id="IPR000073">
    <property type="entry name" value="AB_hydrolase_1"/>
</dbReference>
<evidence type="ECO:0000256" key="2">
    <source>
        <dbReference type="ARBA" id="ARBA00022801"/>
    </source>
</evidence>
<evidence type="ECO:0000256" key="3">
    <source>
        <dbReference type="SAM" id="SignalP"/>
    </source>
</evidence>
<dbReference type="Proteomes" id="UP000799324">
    <property type="component" value="Unassembled WGS sequence"/>
</dbReference>
<keyword evidence="7" id="KW-1185">Reference proteome</keyword>
<keyword evidence="3" id="KW-0732">Signal</keyword>
<name>A0A6A6SI15_9PLEO</name>
<gene>
    <name evidence="6" type="ORF">K491DRAFT_784747</name>
</gene>
<dbReference type="Gene3D" id="3.40.50.1820">
    <property type="entry name" value="alpha/beta hydrolase"/>
    <property type="match status" value="1"/>
</dbReference>
<proteinExistence type="inferred from homology"/>
<evidence type="ECO:0000256" key="1">
    <source>
        <dbReference type="ARBA" id="ARBA00010088"/>
    </source>
</evidence>
<feature type="signal peptide" evidence="3">
    <location>
        <begin position="1"/>
        <end position="26"/>
    </location>
</feature>
<dbReference type="InterPro" id="IPR029058">
    <property type="entry name" value="AB_hydrolase_fold"/>
</dbReference>
<organism evidence="6 7">
    <name type="scientific">Lophiostoma macrostomum CBS 122681</name>
    <dbReference type="NCBI Taxonomy" id="1314788"/>
    <lineage>
        <taxon>Eukaryota</taxon>
        <taxon>Fungi</taxon>
        <taxon>Dikarya</taxon>
        <taxon>Ascomycota</taxon>
        <taxon>Pezizomycotina</taxon>
        <taxon>Dothideomycetes</taxon>
        <taxon>Pleosporomycetidae</taxon>
        <taxon>Pleosporales</taxon>
        <taxon>Lophiostomataceae</taxon>
        <taxon>Lophiostoma</taxon>
    </lineage>
</organism>
<feature type="chain" id="PRO_5025611637" description="Alpha/beta-hydrolase" evidence="3">
    <location>
        <begin position="27"/>
        <end position="528"/>
    </location>
</feature>
<evidence type="ECO:0000313" key="6">
    <source>
        <dbReference type="EMBL" id="KAF2647399.1"/>
    </source>
</evidence>
<evidence type="ECO:0000259" key="5">
    <source>
        <dbReference type="Pfam" id="PF08386"/>
    </source>
</evidence>
<dbReference type="EMBL" id="MU004625">
    <property type="protein sequence ID" value="KAF2647399.1"/>
    <property type="molecule type" value="Genomic_DNA"/>
</dbReference>
<evidence type="ECO:0000313" key="7">
    <source>
        <dbReference type="Proteomes" id="UP000799324"/>
    </source>
</evidence>
<dbReference type="InterPro" id="IPR013595">
    <property type="entry name" value="Pept_S33_TAP-like_C"/>
</dbReference>
<evidence type="ECO:0000259" key="4">
    <source>
        <dbReference type="Pfam" id="PF00561"/>
    </source>
</evidence>
<dbReference type="PANTHER" id="PTHR43248:SF25">
    <property type="entry name" value="AB HYDROLASE-1 DOMAIN-CONTAINING PROTEIN-RELATED"/>
    <property type="match status" value="1"/>
</dbReference>
<dbReference type="Pfam" id="PF00561">
    <property type="entry name" value="Abhydrolase_1"/>
    <property type="match status" value="1"/>
</dbReference>
<dbReference type="GO" id="GO:0016787">
    <property type="term" value="F:hydrolase activity"/>
    <property type="evidence" value="ECO:0007669"/>
    <property type="project" value="UniProtKB-KW"/>
</dbReference>
<dbReference type="SUPFAM" id="SSF53474">
    <property type="entry name" value="alpha/beta-Hydrolases"/>
    <property type="match status" value="1"/>
</dbReference>
<evidence type="ECO:0008006" key="8">
    <source>
        <dbReference type="Google" id="ProtNLM"/>
    </source>
</evidence>
<dbReference type="InterPro" id="IPR051601">
    <property type="entry name" value="Serine_prot/Carboxylest_S33"/>
</dbReference>
<keyword evidence="2" id="KW-0378">Hydrolase</keyword>
<protein>
    <recommendedName>
        <fullName evidence="8">Alpha/beta-hydrolase</fullName>
    </recommendedName>
</protein>
<dbReference type="OrthoDB" id="425534at2759"/>